<name>A0AAD4Q7C7_9AGAM</name>
<evidence type="ECO:0000256" key="1">
    <source>
        <dbReference type="SAM" id="MobiDB-lite"/>
    </source>
</evidence>
<protein>
    <submittedName>
        <fullName evidence="2">Uncharacterized protein</fullName>
    </submittedName>
</protein>
<evidence type="ECO:0000313" key="2">
    <source>
        <dbReference type="EMBL" id="KAH8978127.1"/>
    </source>
</evidence>
<feature type="compositionally biased region" description="Low complexity" evidence="1">
    <location>
        <begin position="36"/>
        <end position="45"/>
    </location>
</feature>
<gene>
    <name evidence="2" type="ORF">EDB92DRAFT_641171</name>
</gene>
<feature type="compositionally biased region" description="Basic and acidic residues" evidence="1">
    <location>
        <begin position="53"/>
        <end position="65"/>
    </location>
</feature>
<accession>A0AAD4Q7C7</accession>
<evidence type="ECO:0000313" key="3">
    <source>
        <dbReference type="Proteomes" id="UP001201163"/>
    </source>
</evidence>
<keyword evidence="3" id="KW-1185">Reference proteome</keyword>
<proteinExistence type="predicted"/>
<dbReference type="Proteomes" id="UP001201163">
    <property type="component" value="Unassembled WGS sequence"/>
</dbReference>
<organism evidence="2 3">
    <name type="scientific">Lactarius akahatsu</name>
    <dbReference type="NCBI Taxonomy" id="416441"/>
    <lineage>
        <taxon>Eukaryota</taxon>
        <taxon>Fungi</taxon>
        <taxon>Dikarya</taxon>
        <taxon>Basidiomycota</taxon>
        <taxon>Agaricomycotina</taxon>
        <taxon>Agaricomycetes</taxon>
        <taxon>Russulales</taxon>
        <taxon>Russulaceae</taxon>
        <taxon>Lactarius</taxon>
    </lineage>
</organism>
<reference evidence="2" key="1">
    <citation type="submission" date="2022-01" db="EMBL/GenBank/DDBJ databases">
        <title>Comparative genomics reveals a dynamic genome evolution in the ectomycorrhizal milk-cap (Lactarius) mushrooms.</title>
        <authorList>
            <consortium name="DOE Joint Genome Institute"/>
            <person name="Lebreton A."/>
            <person name="Tang N."/>
            <person name="Kuo A."/>
            <person name="LaButti K."/>
            <person name="Drula E."/>
            <person name="Barry K."/>
            <person name="Clum A."/>
            <person name="Lipzen A."/>
            <person name="Mousain D."/>
            <person name="Ng V."/>
            <person name="Wang R."/>
            <person name="Wang X."/>
            <person name="Dai Y."/>
            <person name="Henrissat B."/>
            <person name="Grigoriev I.V."/>
            <person name="Guerin-Laguette A."/>
            <person name="Yu F."/>
            <person name="Martin F.M."/>
        </authorList>
    </citation>
    <scope>NUCLEOTIDE SEQUENCE</scope>
    <source>
        <strain evidence="2">QP</strain>
    </source>
</reference>
<dbReference type="EMBL" id="JAKELL010000248">
    <property type="protein sequence ID" value="KAH8978127.1"/>
    <property type="molecule type" value="Genomic_DNA"/>
</dbReference>
<feature type="region of interest" description="Disordered" evidence="1">
    <location>
        <begin position="36"/>
        <end position="89"/>
    </location>
</feature>
<sequence length="163" mass="18428">MCRSRSHDLLRVVKRTGLRCVIFFFFSIAMYSSEQSSSPSPMSAPLGLTHRNGYHDHRSITRGEPIEDTSNDNGLRGRTNKQPSNCDKRQPCPIAQTGQYIMRCLHISVSIKNLVSIAEEQVAPGDALRRIHMDDRTKSRYGTWSVAVMTFCPELETRLSAIK</sequence>
<dbReference type="AlphaFoldDB" id="A0AAD4Q7C7"/>
<comment type="caution">
    <text evidence="2">The sequence shown here is derived from an EMBL/GenBank/DDBJ whole genome shotgun (WGS) entry which is preliminary data.</text>
</comment>